<keyword evidence="4" id="KW-1185">Reference proteome</keyword>
<dbReference type="Proteomes" id="UP001596242">
    <property type="component" value="Unassembled WGS sequence"/>
</dbReference>
<keyword evidence="2" id="KW-0472">Membrane</keyword>
<comment type="caution">
    <text evidence="3">The sequence shown here is derived from an EMBL/GenBank/DDBJ whole genome shotgun (WGS) entry which is preliminary data.</text>
</comment>
<feature type="region of interest" description="Disordered" evidence="1">
    <location>
        <begin position="1"/>
        <end position="21"/>
    </location>
</feature>
<evidence type="ECO:0000313" key="4">
    <source>
        <dbReference type="Proteomes" id="UP001596242"/>
    </source>
</evidence>
<dbReference type="RefSeq" id="WP_386401752.1">
    <property type="nucleotide sequence ID" value="NZ_JBHSPT010000062.1"/>
</dbReference>
<evidence type="ECO:0000256" key="2">
    <source>
        <dbReference type="SAM" id="Phobius"/>
    </source>
</evidence>
<name>A0ABW1M4F0_9ACTN</name>
<gene>
    <name evidence="3" type="ORF">ACFP50_25890</name>
</gene>
<dbReference type="EMBL" id="JBHSPT010000062">
    <property type="protein sequence ID" value="MFC6058740.1"/>
    <property type="molecule type" value="Genomic_DNA"/>
</dbReference>
<protein>
    <submittedName>
        <fullName evidence="3">Uncharacterized protein</fullName>
    </submittedName>
</protein>
<keyword evidence="2" id="KW-0812">Transmembrane</keyword>
<keyword evidence="2" id="KW-1133">Transmembrane helix</keyword>
<evidence type="ECO:0000256" key="1">
    <source>
        <dbReference type="SAM" id="MobiDB-lite"/>
    </source>
</evidence>
<sequence>MPKTNRTSHTPASTERRDHDVPWPRLVSTALLTGALRHLGGILAALAVAWWHQHHD</sequence>
<proteinExistence type="predicted"/>
<accession>A0ABW1M4F0</accession>
<feature type="transmembrane region" description="Helical" evidence="2">
    <location>
        <begin position="26"/>
        <end position="51"/>
    </location>
</feature>
<evidence type="ECO:0000313" key="3">
    <source>
        <dbReference type="EMBL" id="MFC6058740.1"/>
    </source>
</evidence>
<feature type="compositionally biased region" description="Polar residues" evidence="1">
    <location>
        <begin position="1"/>
        <end position="13"/>
    </location>
</feature>
<reference evidence="4" key="1">
    <citation type="journal article" date="2019" name="Int. J. Syst. Evol. Microbiol.">
        <title>The Global Catalogue of Microorganisms (GCM) 10K type strain sequencing project: providing services to taxonomists for standard genome sequencing and annotation.</title>
        <authorList>
            <consortium name="The Broad Institute Genomics Platform"/>
            <consortium name="The Broad Institute Genome Sequencing Center for Infectious Disease"/>
            <person name="Wu L."/>
            <person name="Ma J."/>
        </authorList>
    </citation>
    <scope>NUCLEOTIDE SEQUENCE [LARGE SCALE GENOMIC DNA]</scope>
    <source>
        <strain evidence="4">JCM 12763</strain>
    </source>
</reference>
<organism evidence="3 4">
    <name type="scientific">Streptomyces pratens</name>
    <dbReference type="NCBI Taxonomy" id="887456"/>
    <lineage>
        <taxon>Bacteria</taxon>
        <taxon>Bacillati</taxon>
        <taxon>Actinomycetota</taxon>
        <taxon>Actinomycetes</taxon>
        <taxon>Kitasatosporales</taxon>
        <taxon>Streptomycetaceae</taxon>
        <taxon>Streptomyces</taxon>
    </lineage>
</organism>